<proteinExistence type="predicted"/>
<name>A0A093QIC6_9PASS</name>
<evidence type="ECO:0000256" key="5">
    <source>
        <dbReference type="ARBA" id="ARBA00023136"/>
    </source>
</evidence>
<dbReference type="PANTHER" id="PTHR13628">
    <property type="entry name" value="TRANSMEMBRANE PROTEIN 267"/>
    <property type="match status" value="1"/>
</dbReference>
<dbReference type="GO" id="GO:0016020">
    <property type="term" value="C:membrane"/>
    <property type="evidence" value="ECO:0007669"/>
    <property type="project" value="UniProtKB-SubCell"/>
</dbReference>
<organism evidence="7 8">
    <name type="scientific">Manacus vitellinus</name>
    <name type="common">golden-collared manakin</name>
    <dbReference type="NCBI Taxonomy" id="328815"/>
    <lineage>
        <taxon>Eukaryota</taxon>
        <taxon>Metazoa</taxon>
        <taxon>Chordata</taxon>
        <taxon>Craniata</taxon>
        <taxon>Vertebrata</taxon>
        <taxon>Euteleostomi</taxon>
        <taxon>Archelosauria</taxon>
        <taxon>Archosauria</taxon>
        <taxon>Dinosauria</taxon>
        <taxon>Saurischia</taxon>
        <taxon>Theropoda</taxon>
        <taxon>Coelurosauria</taxon>
        <taxon>Aves</taxon>
        <taxon>Neognathae</taxon>
        <taxon>Neoaves</taxon>
        <taxon>Telluraves</taxon>
        <taxon>Australaves</taxon>
        <taxon>Passeriformes</taxon>
        <taxon>Pipridae</taxon>
        <taxon>Manacus</taxon>
    </lineage>
</organism>
<dbReference type="Proteomes" id="UP000053258">
    <property type="component" value="Unassembled WGS sequence"/>
</dbReference>
<evidence type="ECO:0000256" key="3">
    <source>
        <dbReference type="ARBA" id="ARBA00022692"/>
    </source>
</evidence>
<dbReference type="PANTHER" id="PTHR13628:SF1">
    <property type="entry name" value="TRANSMEMBRANE PROTEIN 267"/>
    <property type="match status" value="1"/>
</dbReference>
<keyword evidence="3 6" id="KW-0812">Transmembrane</keyword>
<dbReference type="EMBL" id="KL746889">
    <property type="protein sequence ID" value="KFW88321.1"/>
    <property type="molecule type" value="Genomic_DNA"/>
</dbReference>
<evidence type="ECO:0000256" key="1">
    <source>
        <dbReference type="ARBA" id="ARBA00004141"/>
    </source>
</evidence>
<comment type="subcellular location">
    <subcellularLocation>
        <location evidence="1">Membrane</location>
        <topology evidence="1">Multi-pass membrane protein</topology>
    </subcellularLocation>
</comment>
<dbReference type="AlphaFoldDB" id="A0A093QIC6"/>
<gene>
    <name evidence="7" type="ORF">N305_00177</name>
</gene>
<evidence type="ECO:0000256" key="2">
    <source>
        <dbReference type="ARBA" id="ARBA00013977"/>
    </source>
</evidence>
<feature type="transmembrane region" description="Helical" evidence="6">
    <location>
        <begin position="60"/>
        <end position="77"/>
    </location>
</feature>
<evidence type="ECO:0000256" key="6">
    <source>
        <dbReference type="SAM" id="Phobius"/>
    </source>
</evidence>
<feature type="non-terminal residue" evidence="7">
    <location>
        <position position="1"/>
    </location>
</feature>
<feature type="non-terminal residue" evidence="7">
    <location>
        <position position="112"/>
    </location>
</feature>
<evidence type="ECO:0000313" key="7">
    <source>
        <dbReference type="EMBL" id="KFW88321.1"/>
    </source>
</evidence>
<feature type="transmembrane region" description="Helical" evidence="6">
    <location>
        <begin position="16"/>
        <end position="39"/>
    </location>
</feature>
<keyword evidence="8" id="KW-1185">Reference proteome</keyword>
<protein>
    <recommendedName>
        <fullName evidence="2">Transmembrane protein 267</fullName>
    </recommendedName>
</protein>
<dbReference type="OrthoDB" id="10014558at2759"/>
<dbReference type="InterPro" id="IPR026572">
    <property type="entry name" value="TMEM267"/>
</dbReference>
<evidence type="ECO:0000313" key="8">
    <source>
        <dbReference type="Proteomes" id="UP000053258"/>
    </source>
</evidence>
<reference evidence="7 8" key="1">
    <citation type="submission" date="2014-06" db="EMBL/GenBank/DDBJ databases">
        <title>Genome evolution of avian class.</title>
        <authorList>
            <person name="Zhang G."/>
            <person name="Li C."/>
        </authorList>
    </citation>
    <scope>NUCLEOTIDE SEQUENCE [LARGE SCALE GENOMIC DNA]</scope>
    <source>
        <strain evidence="7">BGI_N305</strain>
    </source>
</reference>
<keyword evidence="5 6" id="KW-0472">Membrane</keyword>
<keyword evidence="4 6" id="KW-1133">Transmembrane helix</keyword>
<accession>A0A093QIC6</accession>
<sequence>CDMAFVMASETEKAHALLQTFSAASVISSLGLGIFCFIADRLLQFSFIQQNDWLRAFSDNAVHGILGMWSWAIVIGLRKKSDFTEVTLAGFLASVIDVDHFFLAGSLSLKVS</sequence>
<evidence type="ECO:0000256" key="4">
    <source>
        <dbReference type="ARBA" id="ARBA00022989"/>
    </source>
</evidence>